<dbReference type="CDD" id="cd01433">
    <property type="entry name" value="Ribosomal_L16_L10e"/>
    <property type="match status" value="1"/>
</dbReference>
<keyword evidence="4 6" id="KW-0687">Ribonucleoprotein</keyword>
<dbReference type="PROSITE" id="PS00586">
    <property type="entry name" value="RIBOSOMAL_L16_1"/>
    <property type="match status" value="1"/>
</dbReference>
<dbReference type="InterPro" id="IPR020798">
    <property type="entry name" value="Ribosomal_uL16_CS"/>
</dbReference>
<dbReference type="GO" id="GO:0000049">
    <property type="term" value="F:tRNA binding"/>
    <property type="evidence" value="ECO:0007669"/>
    <property type="project" value="UniProtKB-KW"/>
</dbReference>
<dbReference type="NCBIfam" id="TIGR01164">
    <property type="entry name" value="rplP_bact"/>
    <property type="match status" value="1"/>
</dbReference>
<dbReference type="GO" id="GO:0003735">
    <property type="term" value="F:structural constituent of ribosome"/>
    <property type="evidence" value="ECO:0007669"/>
    <property type="project" value="InterPro"/>
</dbReference>
<evidence type="ECO:0000256" key="1">
    <source>
        <dbReference type="ARBA" id="ARBA00008931"/>
    </source>
</evidence>
<evidence type="ECO:0000256" key="4">
    <source>
        <dbReference type="ARBA" id="ARBA00023274"/>
    </source>
</evidence>
<evidence type="ECO:0000313" key="9">
    <source>
        <dbReference type="EMBL" id="AKQ04457.1"/>
    </source>
</evidence>
<comment type="subunit">
    <text evidence="6 8">Part of the 50S ribosomal subunit.</text>
</comment>
<dbReference type="PRINTS" id="PR00060">
    <property type="entry name" value="RIBOSOMALL16"/>
</dbReference>
<evidence type="ECO:0000256" key="5">
    <source>
        <dbReference type="ARBA" id="ARBA00035198"/>
    </source>
</evidence>
<protein>
    <recommendedName>
        <fullName evidence="5 6">Large ribosomal subunit protein uL16</fullName>
    </recommendedName>
</protein>
<evidence type="ECO:0000256" key="2">
    <source>
        <dbReference type="ARBA" id="ARBA00022555"/>
    </source>
</evidence>
<keyword evidence="6 8" id="KW-0699">rRNA-binding</keyword>
<evidence type="ECO:0000256" key="3">
    <source>
        <dbReference type="ARBA" id="ARBA00022980"/>
    </source>
</evidence>
<evidence type="ECO:0000256" key="8">
    <source>
        <dbReference type="RuleBase" id="RU004414"/>
    </source>
</evidence>
<dbReference type="InterPro" id="IPR047873">
    <property type="entry name" value="Ribosomal_uL16"/>
</dbReference>
<dbReference type="GO" id="GO:0006412">
    <property type="term" value="P:translation"/>
    <property type="evidence" value="ECO:0007669"/>
    <property type="project" value="UniProtKB-UniRule"/>
</dbReference>
<gene>
    <name evidence="6" type="primary">rplP</name>
</gene>
<dbReference type="FunFam" id="3.90.1170.10:FF:000001">
    <property type="entry name" value="50S ribosomal protein L16"/>
    <property type="match status" value="1"/>
</dbReference>
<accession>A0A0H4TD63</accession>
<dbReference type="InterPro" id="IPR036920">
    <property type="entry name" value="Ribosomal_uL16_sf"/>
</dbReference>
<dbReference type="GO" id="GO:0019843">
    <property type="term" value="F:rRNA binding"/>
    <property type="evidence" value="ECO:0007669"/>
    <property type="project" value="UniProtKB-UniRule"/>
</dbReference>
<name>A0A0H4TD63_9ACTN</name>
<organism evidence="9">
    <name type="scientific">uncultured actinobacterium Rifle_16ft_4_minimus_550</name>
    <dbReference type="NCBI Taxonomy" id="1665149"/>
    <lineage>
        <taxon>Bacteria</taxon>
        <taxon>Bacillati</taxon>
        <taxon>Actinomycetota</taxon>
        <taxon>Actinomycetes</taxon>
        <taxon>marine Actinobacteria clade</taxon>
        <taxon>environmental samples</taxon>
    </lineage>
</organism>
<reference evidence="9" key="1">
    <citation type="journal article" date="2015" name="ISME J.">
        <title>Aquifer environment selects for microbial species cohorts in sediment and groundwater.</title>
        <authorList>
            <person name="Hug L.A."/>
            <person name="Thomas B.C."/>
            <person name="Brown C.T."/>
            <person name="Frischkorn K.R."/>
            <person name="Williams K.H."/>
            <person name="Tringe S.G."/>
            <person name="Banfield J.F."/>
        </authorList>
    </citation>
    <scope>NUCLEOTIDE SEQUENCE</scope>
</reference>
<keyword evidence="2 6" id="KW-0820">tRNA-binding</keyword>
<dbReference type="PROSITE" id="PS00701">
    <property type="entry name" value="RIBOSOMAL_L16_2"/>
    <property type="match status" value="1"/>
</dbReference>
<dbReference type="SUPFAM" id="SSF54686">
    <property type="entry name" value="Ribosomal protein L16p/L10e"/>
    <property type="match status" value="1"/>
</dbReference>
<sequence length="127" mass="14079">MKGKAKGGKEIHFGDYGLQALEPAWITNRQIEAARIAITRYIKRGGKVWINIFPDKPVTKKPAETRMGSGKGSPEIWVAVVKPGKIMFELAGVSENAAKEAMILASHKLPIRTRFIKREELAEAHEA</sequence>
<dbReference type="InterPro" id="IPR000114">
    <property type="entry name" value="Ribosomal_uL16_bact-type"/>
</dbReference>
<dbReference type="PANTHER" id="PTHR12220">
    <property type="entry name" value="50S/60S RIBOSOMAL PROTEIN L16"/>
    <property type="match status" value="1"/>
</dbReference>
<dbReference type="Pfam" id="PF00252">
    <property type="entry name" value="Ribosomal_L16"/>
    <property type="match status" value="1"/>
</dbReference>
<dbReference type="AlphaFoldDB" id="A0A0H4TD63"/>
<dbReference type="GO" id="GO:0022625">
    <property type="term" value="C:cytosolic large ribosomal subunit"/>
    <property type="evidence" value="ECO:0007669"/>
    <property type="project" value="TreeGrafter"/>
</dbReference>
<dbReference type="HAMAP" id="MF_01342">
    <property type="entry name" value="Ribosomal_uL16"/>
    <property type="match status" value="1"/>
</dbReference>
<dbReference type="PANTHER" id="PTHR12220:SF13">
    <property type="entry name" value="LARGE RIBOSOMAL SUBUNIT PROTEIN UL16M"/>
    <property type="match status" value="1"/>
</dbReference>
<comment type="similarity">
    <text evidence="1 6 7">Belongs to the universal ribosomal protein uL16 family.</text>
</comment>
<proteinExistence type="inferred from homology"/>
<dbReference type="InterPro" id="IPR016180">
    <property type="entry name" value="Ribosomal_uL16_dom"/>
</dbReference>
<evidence type="ECO:0000256" key="6">
    <source>
        <dbReference type="HAMAP-Rule" id="MF_01342"/>
    </source>
</evidence>
<keyword evidence="6 8" id="KW-0694">RNA-binding</keyword>
<dbReference type="Gene3D" id="3.90.1170.10">
    <property type="entry name" value="Ribosomal protein L10e/L16"/>
    <property type="match status" value="1"/>
</dbReference>
<evidence type="ECO:0000256" key="7">
    <source>
        <dbReference type="RuleBase" id="RU004413"/>
    </source>
</evidence>
<dbReference type="EMBL" id="KT007039">
    <property type="protein sequence ID" value="AKQ04457.1"/>
    <property type="molecule type" value="Genomic_DNA"/>
</dbReference>
<comment type="function">
    <text evidence="6 8">Binds 23S rRNA and is also seen to make contacts with the A and possibly P site tRNAs.</text>
</comment>
<keyword evidence="3 6" id="KW-0689">Ribosomal protein</keyword>